<comment type="similarity">
    <text evidence="1 6">Belongs to the hexokinase family.</text>
</comment>
<dbReference type="Pfam" id="PF00349">
    <property type="entry name" value="Hexokinase_1"/>
    <property type="match status" value="1"/>
</dbReference>
<sequence length="550" mass="61461">MAMIHNSSKVASPTEESIILPMKGLHGDVTISPTPILINQSEESDFIDELSSSTSTSSEPSPNSSISTDSSCLLSSVVNDFVYDLTSQNFLEQTEFLVADLNESLSRNSKITMLPNYNISPTGQESGEFLVIDLGGSTLRIAVIKIDQASDSDDEDRSKRIHILMEKNWTIDNSFKTLDLNFFKFIGSKIHEILCHQDLIDIRNNIKTGITWSFPLKTTSYNNGKIVHVSKGYTIHPEIYNQDLKSILESVLLNEFDLHIDVKSILNDSLAVYSAGAFIDKYTKLALVLGTGFNMCCSLSTSDKMHSDKTLESCDKILFNTELSLFGEHLIKSIATKYDSLIDERFKTFDFHFKPFMSTDPNTHSIFQPNELMTSGRYLPELTRLVLVDLVEAKEIFVNISQKEELLSSAYDGFSGELMCFINESTNVDAITEKLCAQYGWSASEVTIGDVLTLKKIVQSIVERAAFIVSVSIVSFIKLLQQHNDDHFDSSIINIGYVGSVLKHFNVYRDLVKQYVNDNDDIKRLGVQVDFKLIENSSIIGAAIGAAYYS</sequence>
<evidence type="ECO:0000256" key="4">
    <source>
        <dbReference type="ARBA" id="ARBA00022777"/>
    </source>
</evidence>
<dbReference type="GO" id="GO:0005829">
    <property type="term" value="C:cytosol"/>
    <property type="evidence" value="ECO:0007669"/>
    <property type="project" value="TreeGrafter"/>
</dbReference>
<dbReference type="RefSeq" id="XP_001385689.2">
    <property type="nucleotide sequence ID" value="XM_001385652.1"/>
</dbReference>
<dbReference type="GO" id="GO:0006096">
    <property type="term" value="P:glycolytic process"/>
    <property type="evidence" value="ECO:0007669"/>
    <property type="project" value="UniProtKB-UniPathway"/>
</dbReference>
<dbReference type="InterPro" id="IPR022672">
    <property type="entry name" value="Hexokinase_N"/>
</dbReference>
<dbReference type="EC" id="2.7.1.-" evidence="6"/>
<dbReference type="GO" id="GO:0005739">
    <property type="term" value="C:mitochondrion"/>
    <property type="evidence" value="ECO:0007669"/>
    <property type="project" value="TreeGrafter"/>
</dbReference>
<dbReference type="EMBL" id="CP000500">
    <property type="protein sequence ID" value="ABN67660.2"/>
    <property type="molecule type" value="Genomic_DNA"/>
</dbReference>
<dbReference type="GO" id="GO:0005524">
    <property type="term" value="F:ATP binding"/>
    <property type="evidence" value="ECO:0007669"/>
    <property type="project" value="UniProtKB-UniRule"/>
</dbReference>
<evidence type="ECO:0000259" key="9">
    <source>
        <dbReference type="Pfam" id="PF03727"/>
    </source>
</evidence>
<dbReference type="PRINTS" id="PR00475">
    <property type="entry name" value="HEXOKINASE"/>
</dbReference>
<evidence type="ECO:0000256" key="1">
    <source>
        <dbReference type="ARBA" id="ARBA00009225"/>
    </source>
</evidence>
<keyword evidence="11" id="KW-1185">Reference proteome</keyword>
<dbReference type="OMA" id="PDFQPFE"/>
<feature type="domain" description="Hexokinase C-terminal" evidence="9">
    <location>
        <begin position="285"/>
        <end position="547"/>
    </location>
</feature>
<evidence type="ECO:0000256" key="7">
    <source>
        <dbReference type="SAM" id="MobiDB-lite"/>
    </source>
</evidence>
<dbReference type="KEGG" id="pic:PICST_32526"/>
<dbReference type="PROSITE" id="PS51748">
    <property type="entry name" value="HEXOKINASE_2"/>
    <property type="match status" value="1"/>
</dbReference>
<dbReference type="Gene3D" id="3.30.420.40">
    <property type="match status" value="1"/>
</dbReference>
<evidence type="ECO:0000256" key="5">
    <source>
        <dbReference type="ARBA" id="ARBA00022840"/>
    </source>
</evidence>
<dbReference type="GO" id="GO:0006013">
    <property type="term" value="P:mannose metabolic process"/>
    <property type="evidence" value="ECO:0007669"/>
    <property type="project" value="TreeGrafter"/>
</dbReference>
<dbReference type="STRING" id="322104.A3LWM8"/>
<name>A3LWM8_PICST</name>
<dbReference type="InterPro" id="IPR001312">
    <property type="entry name" value="Hexokinase"/>
</dbReference>
<dbReference type="SUPFAM" id="SSF53067">
    <property type="entry name" value="Actin-like ATPase domain"/>
    <property type="match status" value="2"/>
</dbReference>
<dbReference type="AlphaFoldDB" id="A3LWM8"/>
<evidence type="ECO:0000313" key="10">
    <source>
        <dbReference type="EMBL" id="ABN67660.2"/>
    </source>
</evidence>
<keyword evidence="2 6" id="KW-0808">Transferase</keyword>
<dbReference type="Proteomes" id="UP000002258">
    <property type="component" value="Chromosome 6"/>
</dbReference>
<dbReference type="eggNOG" id="KOG1369">
    <property type="taxonomic scope" value="Eukaryota"/>
</dbReference>
<dbReference type="PANTHER" id="PTHR19443:SF24">
    <property type="entry name" value="PHOSPHOTRANSFERASE"/>
    <property type="match status" value="1"/>
</dbReference>
<gene>
    <name evidence="10" type="primary">NAG5</name>
    <name evidence="10" type="ORF">PICST_32526</name>
</gene>
<dbReference type="GO" id="GO:0004340">
    <property type="term" value="F:glucokinase activity"/>
    <property type="evidence" value="ECO:0007669"/>
    <property type="project" value="TreeGrafter"/>
</dbReference>
<dbReference type="GO" id="GO:0001678">
    <property type="term" value="P:intracellular glucose homeostasis"/>
    <property type="evidence" value="ECO:0007669"/>
    <property type="project" value="InterPro"/>
</dbReference>
<dbReference type="HOGENOM" id="CLU_014393_5_3_1"/>
<reference evidence="10 11" key="1">
    <citation type="journal article" date="2007" name="Nat. Biotechnol.">
        <title>Genome sequence of the lignocellulose-bioconverting and xylose-fermenting yeast Pichia stipitis.</title>
        <authorList>
            <person name="Jeffries T.W."/>
            <person name="Grigoriev I.V."/>
            <person name="Grimwood J."/>
            <person name="Laplaza J.M."/>
            <person name="Aerts A."/>
            <person name="Salamov A."/>
            <person name="Schmutz J."/>
            <person name="Lindquist E."/>
            <person name="Dehal P."/>
            <person name="Shapiro H."/>
            <person name="Jin Y.S."/>
            <person name="Passoth V."/>
            <person name="Richardson P.M."/>
        </authorList>
    </citation>
    <scope>NUCLEOTIDE SEQUENCE [LARGE SCALE GENOMIC DNA]</scope>
    <source>
        <strain evidence="11">ATCC 58785 / CBS 6054 / NBRC 10063 / NRRL Y-11545</strain>
    </source>
</reference>
<keyword evidence="6" id="KW-0324">Glycolysis</keyword>
<dbReference type="GO" id="GO:0019158">
    <property type="term" value="F:mannokinase activity"/>
    <property type="evidence" value="ECO:0007669"/>
    <property type="project" value="TreeGrafter"/>
</dbReference>
<feature type="region of interest" description="Disordered" evidence="7">
    <location>
        <begin position="48"/>
        <end position="69"/>
    </location>
</feature>
<dbReference type="InterPro" id="IPR022673">
    <property type="entry name" value="Hexokinase_C"/>
</dbReference>
<evidence type="ECO:0000256" key="2">
    <source>
        <dbReference type="ARBA" id="ARBA00022679"/>
    </source>
</evidence>
<accession>A3LWM8</accession>
<dbReference type="Gene3D" id="3.40.367.20">
    <property type="match status" value="1"/>
</dbReference>
<dbReference type="GO" id="GO:0008865">
    <property type="term" value="F:fructokinase activity"/>
    <property type="evidence" value="ECO:0007669"/>
    <property type="project" value="TreeGrafter"/>
</dbReference>
<feature type="compositionally biased region" description="Low complexity" evidence="7">
    <location>
        <begin position="51"/>
        <end position="69"/>
    </location>
</feature>
<protein>
    <recommendedName>
        <fullName evidence="6">Phosphotransferase</fullName>
        <ecNumber evidence="6">2.7.1.-</ecNumber>
    </recommendedName>
</protein>
<keyword evidence="5 6" id="KW-0067">ATP-binding</keyword>
<dbReference type="InParanoid" id="A3LWM8"/>
<evidence type="ECO:0000313" key="11">
    <source>
        <dbReference type="Proteomes" id="UP000002258"/>
    </source>
</evidence>
<dbReference type="OrthoDB" id="419537at2759"/>
<dbReference type="PANTHER" id="PTHR19443">
    <property type="entry name" value="HEXOKINASE"/>
    <property type="match status" value="1"/>
</dbReference>
<feature type="domain" description="Hexokinase N-terminal" evidence="8">
    <location>
        <begin position="84"/>
        <end position="277"/>
    </location>
</feature>
<dbReference type="UniPathway" id="UPA00109">
    <property type="reaction ID" value="UER00180"/>
</dbReference>
<organism evidence="10 11">
    <name type="scientific">Scheffersomyces stipitis (strain ATCC 58785 / CBS 6054 / NBRC 10063 / NRRL Y-11545)</name>
    <name type="common">Yeast</name>
    <name type="synonym">Pichia stipitis</name>
    <dbReference type="NCBI Taxonomy" id="322104"/>
    <lineage>
        <taxon>Eukaryota</taxon>
        <taxon>Fungi</taxon>
        <taxon>Dikarya</taxon>
        <taxon>Ascomycota</taxon>
        <taxon>Saccharomycotina</taxon>
        <taxon>Pichiomycetes</taxon>
        <taxon>Debaryomycetaceae</taxon>
        <taxon>Scheffersomyces</taxon>
    </lineage>
</organism>
<keyword evidence="3 6" id="KW-0547">Nucleotide-binding</keyword>
<proteinExistence type="inferred from homology"/>
<dbReference type="CDD" id="cd24000">
    <property type="entry name" value="ASKHA_NBD_HK"/>
    <property type="match status" value="1"/>
</dbReference>
<evidence type="ECO:0000259" key="8">
    <source>
        <dbReference type="Pfam" id="PF00349"/>
    </source>
</evidence>
<evidence type="ECO:0000256" key="6">
    <source>
        <dbReference type="RuleBase" id="RU362007"/>
    </source>
</evidence>
<evidence type="ECO:0000256" key="3">
    <source>
        <dbReference type="ARBA" id="ARBA00022741"/>
    </source>
</evidence>
<dbReference type="InterPro" id="IPR043129">
    <property type="entry name" value="ATPase_NBD"/>
</dbReference>
<dbReference type="GO" id="GO:0006006">
    <property type="term" value="P:glucose metabolic process"/>
    <property type="evidence" value="ECO:0007669"/>
    <property type="project" value="TreeGrafter"/>
</dbReference>
<dbReference type="Pfam" id="PF03727">
    <property type="entry name" value="Hexokinase_2"/>
    <property type="match status" value="1"/>
</dbReference>
<keyword evidence="4 6" id="KW-0418">Kinase</keyword>
<dbReference type="GO" id="GO:0005536">
    <property type="term" value="F:D-glucose binding"/>
    <property type="evidence" value="ECO:0007669"/>
    <property type="project" value="InterPro"/>
</dbReference>
<dbReference type="GeneID" id="4840116"/>